<feature type="signal peptide" evidence="3">
    <location>
        <begin position="1"/>
        <end position="20"/>
    </location>
</feature>
<dbReference type="InterPro" id="IPR029050">
    <property type="entry name" value="Immunoprotect_excell_Ig-like"/>
</dbReference>
<reference evidence="4 5" key="1">
    <citation type="submission" date="2020-03" db="EMBL/GenBank/DDBJ databases">
        <title>Soil Listeria distribution.</title>
        <authorList>
            <person name="Liao J."/>
            <person name="Wiedmann M."/>
        </authorList>
    </citation>
    <scope>NUCLEOTIDE SEQUENCE [LARGE SCALE GENOMIC DNA]</scope>
    <source>
        <strain evidence="4 5">FSL L7-0039</strain>
    </source>
</reference>
<accession>A0A7X0ZSY9</accession>
<evidence type="ECO:0000256" key="3">
    <source>
        <dbReference type="SAM" id="SignalP"/>
    </source>
</evidence>
<evidence type="ECO:0000313" key="4">
    <source>
        <dbReference type="EMBL" id="MBC2309699.1"/>
    </source>
</evidence>
<evidence type="ECO:0000313" key="5">
    <source>
        <dbReference type="Proteomes" id="UP000565628"/>
    </source>
</evidence>
<comment type="caution">
    <text evidence="4">The sequence shown here is derived from an EMBL/GenBank/DDBJ whole genome shotgun (WGS) entry which is preliminary data.</text>
</comment>
<evidence type="ECO:0000256" key="1">
    <source>
        <dbReference type="ARBA" id="ARBA00022729"/>
    </source>
</evidence>
<keyword evidence="1 3" id="KW-0732">Signal</keyword>
<dbReference type="Proteomes" id="UP000565628">
    <property type="component" value="Unassembled WGS sequence"/>
</dbReference>
<evidence type="ECO:0000256" key="2">
    <source>
        <dbReference type="SAM" id="MobiDB-lite"/>
    </source>
</evidence>
<dbReference type="EMBL" id="JAASWV010000002">
    <property type="protein sequence ID" value="MBC2309699.1"/>
    <property type="molecule type" value="Genomic_DNA"/>
</dbReference>
<feature type="compositionally biased region" description="Polar residues" evidence="2">
    <location>
        <begin position="25"/>
        <end position="34"/>
    </location>
</feature>
<organism evidence="4 5">
    <name type="scientific">Listeria booriae</name>
    <dbReference type="NCBI Taxonomy" id="1552123"/>
    <lineage>
        <taxon>Bacteria</taxon>
        <taxon>Bacillati</taxon>
        <taxon>Bacillota</taxon>
        <taxon>Bacilli</taxon>
        <taxon>Bacillales</taxon>
        <taxon>Listeriaceae</taxon>
        <taxon>Listeria</taxon>
    </lineage>
</organism>
<dbReference type="Gene3D" id="2.60.40.1240">
    <property type="match status" value="1"/>
</dbReference>
<dbReference type="AlphaFoldDB" id="A0A7X0ZSY9"/>
<gene>
    <name evidence="4" type="ORF">HCJ81_02300</name>
</gene>
<feature type="chain" id="PRO_5044441252" evidence="3">
    <location>
        <begin position="21"/>
        <end position="166"/>
    </location>
</feature>
<sequence length="166" mass="18600">MKKWKLGFIALVSIVLVLTACSNTDDNAKTNNKQNETKQQETMKPSKNKQFKLKNRVDFLGLIVTFEKATYLQNDKGVKDSVLKVDMNVENNSATPRGFTTINMEISDKDGKKLTIYPGENLGEKIEPGKTIHGSGYFAVNGKSPYTISYKDQDSDVQASWKVEVK</sequence>
<dbReference type="RefSeq" id="WP_185641537.1">
    <property type="nucleotide sequence ID" value="NZ_JAARZW010000003.1"/>
</dbReference>
<protein>
    <submittedName>
        <fullName evidence="4">DUF4352 domain-containing protein</fullName>
    </submittedName>
</protein>
<dbReference type="PROSITE" id="PS51257">
    <property type="entry name" value="PROKAR_LIPOPROTEIN"/>
    <property type="match status" value="1"/>
</dbReference>
<proteinExistence type="predicted"/>
<feature type="region of interest" description="Disordered" evidence="2">
    <location>
        <begin position="25"/>
        <end position="48"/>
    </location>
</feature>
<name>A0A7X0ZSY9_9LIST</name>